<protein>
    <submittedName>
        <fullName evidence="1">Uncharacterized protein</fullName>
    </submittedName>
</protein>
<organism evidence="1 2">
    <name type="scientific">Auriscalpium vulgare</name>
    <dbReference type="NCBI Taxonomy" id="40419"/>
    <lineage>
        <taxon>Eukaryota</taxon>
        <taxon>Fungi</taxon>
        <taxon>Dikarya</taxon>
        <taxon>Basidiomycota</taxon>
        <taxon>Agaricomycotina</taxon>
        <taxon>Agaricomycetes</taxon>
        <taxon>Russulales</taxon>
        <taxon>Auriscalpiaceae</taxon>
        <taxon>Auriscalpium</taxon>
    </lineage>
</organism>
<feature type="non-terminal residue" evidence="1">
    <location>
        <position position="311"/>
    </location>
</feature>
<dbReference type="Proteomes" id="UP000814033">
    <property type="component" value="Unassembled WGS sequence"/>
</dbReference>
<gene>
    <name evidence="1" type="ORF">FA95DRAFT_1554486</name>
</gene>
<evidence type="ECO:0000313" key="2">
    <source>
        <dbReference type="Proteomes" id="UP000814033"/>
    </source>
</evidence>
<dbReference type="EMBL" id="MU275852">
    <property type="protein sequence ID" value="KAI0051404.1"/>
    <property type="molecule type" value="Genomic_DNA"/>
</dbReference>
<proteinExistence type="predicted"/>
<keyword evidence="2" id="KW-1185">Reference proteome</keyword>
<reference evidence="1" key="1">
    <citation type="submission" date="2021-02" db="EMBL/GenBank/DDBJ databases">
        <authorList>
            <consortium name="DOE Joint Genome Institute"/>
            <person name="Ahrendt S."/>
            <person name="Looney B.P."/>
            <person name="Miyauchi S."/>
            <person name="Morin E."/>
            <person name="Drula E."/>
            <person name="Courty P.E."/>
            <person name="Chicoki N."/>
            <person name="Fauchery L."/>
            <person name="Kohler A."/>
            <person name="Kuo A."/>
            <person name="Labutti K."/>
            <person name="Pangilinan J."/>
            <person name="Lipzen A."/>
            <person name="Riley R."/>
            <person name="Andreopoulos W."/>
            <person name="He G."/>
            <person name="Johnson J."/>
            <person name="Barry K.W."/>
            <person name="Grigoriev I.V."/>
            <person name="Nagy L."/>
            <person name="Hibbett D."/>
            <person name="Henrissat B."/>
            <person name="Matheny P.B."/>
            <person name="Labbe J."/>
            <person name="Martin F."/>
        </authorList>
    </citation>
    <scope>NUCLEOTIDE SEQUENCE</scope>
    <source>
        <strain evidence="1">FP105234-sp</strain>
    </source>
</reference>
<comment type="caution">
    <text evidence="1">The sequence shown here is derived from an EMBL/GenBank/DDBJ whole genome shotgun (WGS) entry which is preliminary data.</text>
</comment>
<accession>A0ACB8S549</accession>
<evidence type="ECO:0000313" key="1">
    <source>
        <dbReference type="EMBL" id="KAI0051404.1"/>
    </source>
</evidence>
<sequence>MAAHNISGVRGKHDQRVLDWRIWIEWVEPLANGAGALWLNEVERAWAEAQTDEESWVAEQRRVDDWQTPWWERVPEGWQMLSDHYRIARSLTQAQFEYLRALPLVLHLPAQHSFLVHAGLLPYDPTHSRASEEQPLAHQPVSYGSSPAHAGNLRPRTAVTQRTAQELSILSDVPQNTDPWTVLNMRNVLRSQRITPKTHWGTAWAELWNSMMSECRGLDYVGDDGFPCEPTTIVFGHAAARGLDVKRWTVGLDSGCAYGRRLSALVLGGEGAGAGRTIPFGDRGRARIVDVKCHERLMLQQDGASDDFFVL</sequence>
<reference evidence="1" key="2">
    <citation type="journal article" date="2022" name="New Phytol.">
        <title>Evolutionary transition to the ectomycorrhizal habit in the genomes of a hyperdiverse lineage of mushroom-forming fungi.</title>
        <authorList>
            <person name="Looney B."/>
            <person name="Miyauchi S."/>
            <person name="Morin E."/>
            <person name="Drula E."/>
            <person name="Courty P.E."/>
            <person name="Kohler A."/>
            <person name="Kuo A."/>
            <person name="LaButti K."/>
            <person name="Pangilinan J."/>
            <person name="Lipzen A."/>
            <person name="Riley R."/>
            <person name="Andreopoulos W."/>
            <person name="He G."/>
            <person name="Johnson J."/>
            <person name="Nolan M."/>
            <person name="Tritt A."/>
            <person name="Barry K.W."/>
            <person name="Grigoriev I.V."/>
            <person name="Nagy L.G."/>
            <person name="Hibbett D."/>
            <person name="Henrissat B."/>
            <person name="Matheny P.B."/>
            <person name="Labbe J."/>
            <person name="Martin F.M."/>
        </authorList>
    </citation>
    <scope>NUCLEOTIDE SEQUENCE</scope>
    <source>
        <strain evidence="1">FP105234-sp</strain>
    </source>
</reference>
<name>A0ACB8S549_9AGAM</name>